<dbReference type="EMBL" id="JACSPX010000001">
    <property type="protein sequence ID" value="MBD8011494.1"/>
    <property type="molecule type" value="Genomic_DNA"/>
</dbReference>
<organism evidence="2 3">
    <name type="scientific">Microbacterium commune</name>
    <dbReference type="NCBI Taxonomy" id="2762219"/>
    <lineage>
        <taxon>Bacteria</taxon>
        <taxon>Bacillati</taxon>
        <taxon>Actinomycetota</taxon>
        <taxon>Actinomycetes</taxon>
        <taxon>Micrococcales</taxon>
        <taxon>Microbacteriaceae</taxon>
        <taxon>Microbacterium</taxon>
    </lineage>
</organism>
<name>A0ABR8W3A9_9MICO</name>
<comment type="caution">
    <text evidence="2">The sequence shown here is derived from an EMBL/GenBank/DDBJ whole genome shotgun (WGS) entry which is preliminary data.</text>
</comment>
<evidence type="ECO:0000256" key="1">
    <source>
        <dbReference type="SAM" id="MobiDB-lite"/>
    </source>
</evidence>
<sequence>MTFRSKETLETWLEEFRSAREAGDLIRVIIQDGSDGSDTGLVIVPVKNSSVSIFMQPIQIGEARWNVTLEPSDENTILNSHQLHSLASELAVAAELCSYLEARSIGHDEQSDTPDDDAATADSV</sequence>
<protein>
    <submittedName>
        <fullName evidence="2">Uncharacterized protein</fullName>
    </submittedName>
</protein>
<keyword evidence="3" id="KW-1185">Reference proteome</keyword>
<gene>
    <name evidence="2" type="ORF">H9633_04200</name>
</gene>
<accession>A0ABR8W3A9</accession>
<feature type="region of interest" description="Disordered" evidence="1">
    <location>
        <begin position="104"/>
        <end position="124"/>
    </location>
</feature>
<evidence type="ECO:0000313" key="2">
    <source>
        <dbReference type="EMBL" id="MBD8011494.1"/>
    </source>
</evidence>
<dbReference type="Proteomes" id="UP000611521">
    <property type="component" value="Unassembled WGS sequence"/>
</dbReference>
<feature type="compositionally biased region" description="Acidic residues" evidence="1">
    <location>
        <begin position="111"/>
        <end position="124"/>
    </location>
</feature>
<proteinExistence type="predicted"/>
<evidence type="ECO:0000313" key="3">
    <source>
        <dbReference type="Proteomes" id="UP000611521"/>
    </source>
</evidence>
<dbReference type="RefSeq" id="WP_071644889.1">
    <property type="nucleotide sequence ID" value="NZ_JACSPX010000001.1"/>
</dbReference>
<reference evidence="2 3" key="1">
    <citation type="submission" date="2020-08" db="EMBL/GenBank/DDBJ databases">
        <title>A Genomic Blueprint of the Chicken Gut Microbiome.</title>
        <authorList>
            <person name="Gilroy R."/>
            <person name="Ravi A."/>
            <person name="Getino M."/>
            <person name="Pursley I."/>
            <person name="Horton D.L."/>
            <person name="Alikhan N.-F."/>
            <person name="Baker D."/>
            <person name="Gharbi K."/>
            <person name="Hall N."/>
            <person name="Watson M."/>
            <person name="Adriaenssens E.M."/>
            <person name="Foster-Nyarko E."/>
            <person name="Jarju S."/>
            <person name="Secka A."/>
            <person name="Antonio M."/>
            <person name="Oren A."/>
            <person name="Chaudhuri R."/>
            <person name="La Ragione R.M."/>
            <person name="Hildebrand F."/>
            <person name="Pallen M.J."/>
        </authorList>
    </citation>
    <scope>NUCLEOTIDE SEQUENCE [LARGE SCALE GENOMIC DNA]</scope>
    <source>
        <strain evidence="2 3">Re1</strain>
    </source>
</reference>